<accession>A0A9N7RM16</accession>
<dbReference type="Pfam" id="PF10551">
    <property type="entry name" value="MULE"/>
    <property type="match status" value="1"/>
</dbReference>
<evidence type="ECO:0000313" key="3">
    <source>
        <dbReference type="Proteomes" id="UP001153555"/>
    </source>
</evidence>
<proteinExistence type="predicted"/>
<dbReference type="InterPro" id="IPR018289">
    <property type="entry name" value="MULE_transposase_dom"/>
</dbReference>
<comment type="caution">
    <text evidence="2">The sequence shown here is derived from an EMBL/GenBank/DDBJ whole genome shotgun (WGS) entry which is preliminary data.</text>
</comment>
<sequence>VPDVVEMVGFTLCNKNFLIAYVIIKDETEYNYDWVIQRLRLLIGPDVHPSATVTDRELGLITAIQRNFPVSPHIRCTWHVNKDVKDR</sequence>
<evidence type="ECO:0000259" key="1">
    <source>
        <dbReference type="Pfam" id="PF10551"/>
    </source>
</evidence>
<dbReference type="EMBL" id="CACSLK010029344">
    <property type="protein sequence ID" value="CAA0835552.1"/>
    <property type="molecule type" value="Genomic_DNA"/>
</dbReference>
<feature type="non-terminal residue" evidence="2">
    <location>
        <position position="87"/>
    </location>
</feature>
<organism evidence="2 3">
    <name type="scientific">Striga hermonthica</name>
    <name type="common">Purple witchweed</name>
    <name type="synonym">Buchnera hermonthica</name>
    <dbReference type="NCBI Taxonomy" id="68872"/>
    <lineage>
        <taxon>Eukaryota</taxon>
        <taxon>Viridiplantae</taxon>
        <taxon>Streptophyta</taxon>
        <taxon>Embryophyta</taxon>
        <taxon>Tracheophyta</taxon>
        <taxon>Spermatophyta</taxon>
        <taxon>Magnoliopsida</taxon>
        <taxon>eudicotyledons</taxon>
        <taxon>Gunneridae</taxon>
        <taxon>Pentapetalae</taxon>
        <taxon>asterids</taxon>
        <taxon>lamiids</taxon>
        <taxon>Lamiales</taxon>
        <taxon>Orobanchaceae</taxon>
        <taxon>Buchnereae</taxon>
        <taxon>Striga</taxon>
    </lineage>
</organism>
<feature type="domain" description="MULE transposase" evidence="1">
    <location>
        <begin position="5"/>
        <end position="82"/>
    </location>
</feature>
<dbReference type="OrthoDB" id="2422440at2759"/>
<reference evidence="2" key="1">
    <citation type="submission" date="2019-12" db="EMBL/GenBank/DDBJ databases">
        <authorList>
            <person name="Scholes J."/>
        </authorList>
    </citation>
    <scope>NUCLEOTIDE SEQUENCE</scope>
</reference>
<dbReference type="Proteomes" id="UP001153555">
    <property type="component" value="Unassembled WGS sequence"/>
</dbReference>
<protein>
    <recommendedName>
        <fullName evidence="1">MULE transposase domain-containing protein</fullName>
    </recommendedName>
</protein>
<feature type="non-terminal residue" evidence="2">
    <location>
        <position position="1"/>
    </location>
</feature>
<name>A0A9N7RM16_STRHE</name>
<gene>
    <name evidence="2" type="ORF">SHERM_02921</name>
</gene>
<dbReference type="AlphaFoldDB" id="A0A9N7RM16"/>
<keyword evidence="3" id="KW-1185">Reference proteome</keyword>
<evidence type="ECO:0000313" key="2">
    <source>
        <dbReference type="EMBL" id="CAA0835552.1"/>
    </source>
</evidence>